<keyword evidence="5" id="KW-1185">Reference proteome</keyword>
<name>A0A1C5J974_9ACTN</name>
<evidence type="ECO:0000313" key="4">
    <source>
        <dbReference type="EMBL" id="SCG67098.1"/>
    </source>
</evidence>
<dbReference type="InterPro" id="IPR056823">
    <property type="entry name" value="TEN-like_YD-shell"/>
</dbReference>
<dbReference type="InterPro" id="IPR050708">
    <property type="entry name" value="T6SS_VgrG/RHS"/>
</dbReference>
<dbReference type="Gene3D" id="2.180.10.10">
    <property type="entry name" value="RHS repeat-associated core"/>
    <property type="match status" value="1"/>
</dbReference>
<dbReference type="AlphaFoldDB" id="A0A1C5J974"/>
<accession>A0A1C5J974</accession>
<dbReference type="Pfam" id="PF25023">
    <property type="entry name" value="TEN_YD-shell"/>
    <property type="match status" value="1"/>
</dbReference>
<organism evidence="4 5">
    <name type="scientific">Micromonospora halophytica</name>
    <dbReference type="NCBI Taxonomy" id="47864"/>
    <lineage>
        <taxon>Bacteria</taxon>
        <taxon>Bacillati</taxon>
        <taxon>Actinomycetota</taxon>
        <taxon>Actinomycetes</taxon>
        <taxon>Micromonosporales</taxon>
        <taxon>Micromonosporaceae</taxon>
        <taxon>Micromonospora</taxon>
    </lineage>
</organism>
<dbReference type="InterPro" id="IPR022385">
    <property type="entry name" value="Rhs_assc_core"/>
</dbReference>
<evidence type="ECO:0000256" key="2">
    <source>
        <dbReference type="SAM" id="MobiDB-lite"/>
    </source>
</evidence>
<dbReference type="STRING" id="47864.GA0070560_12472"/>
<dbReference type="PANTHER" id="PTHR32305">
    <property type="match status" value="1"/>
</dbReference>
<dbReference type="NCBIfam" id="TIGR03696">
    <property type="entry name" value="Rhs_assc_core"/>
    <property type="match status" value="1"/>
</dbReference>
<proteinExistence type="predicted"/>
<dbReference type="Proteomes" id="UP000199408">
    <property type="component" value="Unassembled WGS sequence"/>
</dbReference>
<keyword evidence="1" id="KW-0677">Repeat</keyword>
<evidence type="ECO:0000313" key="5">
    <source>
        <dbReference type="Proteomes" id="UP000199408"/>
    </source>
</evidence>
<dbReference type="PANTHER" id="PTHR32305:SF17">
    <property type="entry name" value="TRNA NUCLEASE WAPA"/>
    <property type="match status" value="1"/>
</dbReference>
<evidence type="ECO:0000259" key="3">
    <source>
        <dbReference type="Pfam" id="PF25023"/>
    </source>
</evidence>
<feature type="domain" description="Teneurin-like YD-shell" evidence="3">
    <location>
        <begin position="373"/>
        <end position="489"/>
    </location>
</feature>
<protein>
    <submittedName>
        <fullName evidence="4">RHS repeat-associated core domain-containing protein</fullName>
    </submittedName>
</protein>
<dbReference type="EMBL" id="FMDN01000024">
    <property type="protein sequence ID" value="SCG67098.1"/>
    <property type="molecule type" value="Genomic_DNA"/>
</dbReference>
<evidence type="ECO:0000256" key="1">
    <source>
        <dbReference type="ARBA" id="ARBA00022737"/>
    </source>
</evidence>
<gene>
    <name evidence="4" type="ORF">GA0070560_12472</name>
</gene>
<sequence>MKLAEWSYDGLAKGQLHWAARYVNKQAYGITYSNLDALYRPGKISYTIPSDAGAELAKTYDFTQVYNLDETVQSVGAPAAGGLPAEAVVTSYDHLLRPTGLTGASSYVTGTSYSRTGELMRMELSIGNGKKVVHNWVYERGTGRLLNSRMDRPHALSVDVDSSFNYDEAGNIRSIADTPSGGARDIQCFSYDYLRRLTEAWSTDNSNTDPCAGGPGVTGVGGPAPYHHSWSIDKVGNRESETIHGLQGAADTVRTYRYPTAGGTQPHTLTSVEETGPSGTRTYRYGYGEIGNTECRPAGSAANDCTTGAGSQTLTWNPEGKLAEVTVSGKTTSFVYDGDGNRLVRKEPGATTVYLPGMELRLDLATRQVSGTRFYSFDGKVVAVRGVAGVSFPASDHHGTAHSSVDAGSGAITWRRSTPYGGLRGDQPAAWPDQRGFVGGTLDPTSGLTHLGAREYDPVLGRFISVDPVMDRADPQQWNGYAYANNSPVTSSDPSGLIELDCLDHDCAAVDNGTCSGSCQLPGTGTSSGGNGPQSNYSSDDEERAATGDPNAAAEIRKKRLKQILEENRFDFEHLFAPHRGNLSSECGRGGGAGLCKLGARWAEDKALRALVEHALGRIDESRRQKNKEFGFDDKEFVIAFHLAWEGHNVESRGDGVSPLGDLPAVGGGDSKGFDAYVDGVRSEFKTVSRNTPSAIKNALRKAHNQHADRVYIEVRGVDADTFNGSEGGLAEYYKHNTNPTRLTHMAVFGTDTDDDRWEVPLKPFTEHGTDVDCAGWDLINC</sequence>
<feature type="region of interest" description="Disordered" evidence="2">
    <location>
        <begin position="522"/>
        <end position="553"/>
    </location>
</feature>
<reference evidence="5" key="1">
    <citation type="submission" date="2016-06" db="EMBL/GenBank/DDBJ databases">
        <authorList>
            <person name="Varghese N."/>
        </authorList>
    </citation>
    <scope>NUCLEOTIDE SEQUENCE [LARGE SCALE GENOMIC DNA]</scope>
    <source>
        <strain evidence="5">DSM 43171</strain>
    </source>
</reference>